<evidence type="ECO:0000313" key="1">
    <source>
        <dbReference type="EMBL" id="KAG5608822.1"/>
    </source>
</evidence>
<comment type="caution">
    <text evidence="1">The sequence shown here is derived from an EMBL/GenBank/DDBJ whole genome shotgun (WGS) entry which is preliminary data.</text>
</comment>
<proteinExistence type="predicted"/>
<dbReference type="Proteomes" id="UP000824120">
    <property type="component" value="Chromosome 4"/>
</dbReference>
<accession>A0A9J5ZD63</accession>
<dbReference type="AlphaFoldDB" id="A0A9J5ZD63"/>
<organism evidence="1 2">
    <name type="scientific">Solanum commersonii</name>
    <name type="common">Commerson's wild potato</name>
    <name type="synonym">Commerson's nightshade</name>
    <dbReference type="NCBI Taxonomy" id="4109"/>
    <lineage>
        <taxon>Eukaryota</taxon>
        <taxon>Viridiplantae</taxon>
        <taxon>Streptophyta</taxon>
        <taxon>Embryophyta</taxon>
        <taxon>Tracheophyta</taxon>
        <taxon>Spermatophyta</taxon>
        <taxon>Magnoliopsida</taxon>
        <taxon>eudicotyledons</taxon>
        <taxon>Gunneridae</taxon>
        <taxon>Pentapetalae</taxon>
        <taxon>asterids</taxon>
        <taxon>lamiids</taxon>
        <taxon>Solanales</taxon>
        <taxon>Solanaceae</taxon>
        <taxon>Solanoideae</taxon>
        <taxon>Solaneae</taxon>
        <taxon>Solanum</taxon>
    </lineage>
</organism>
<dbReference type="EMBL" id="JACXVP010000004">
    <property type="protein sequence ID" value="KAG5608822.1"/>
    <property type="molecule type" value="Genomic_DNA"/>
</dbReference>
<name>A0A9J5ZD63_SOLCO</name>
<dbReference type="OrthoDB" id="768353at2759"/>
<protein>
    <submittedName>
        <fullName evidence="1">Uncharacterized protein</fullName>
    </submittedName>
</protein>
<sequence>MDELTLHIQEVPWCMLCADNITLIGETCNGFNDRLKYLGCKFSDATHEADVKVWIDIQVIPKRGSFKYLGLIIQGNGEIDDVHIGMGNVAWGGVLVGQELARTEYDSSENEDVEIDVQDKESEAWMVRGCEEKMFDAPMRRFERLDM</sequence>
<keyword evidence="2" id="KW-1185">Reference proteome</keyword>
<feature type="non-terminal residue" evidence="1">
    <location>
        <position position="147"/>
    </location>
</feature>
<reference evidence="1 2" key="1">
    <citation type="submission" date="2020-09" db="EMBL/GenBank/DDBJ databases">
        <title>De no assembly of potato wild relative species, Solanum commersonii.</title>
        <authorList>
            <person name="Cho K."/>
        </authorList>
    </citation>
    <scope>NUCLEOTIDE SEQUENCE [LARGE SCALE GENOMIC DNA]</scope>
    <source>
        <strain evidence="1">LZ3.2</strain>
        <tissue evidence="1">Leaf</tissue>
    </source>
</reference>
<gene>
    <name evidence="1" type="ORF">H5410_020103</name>
</gene>
<evidence type="ECO:0000313" key="2">
    <source>
        <dbReference type="Proteomes" id="UP000824120"/>
    </source>
</evidence>